<keyword evidence="2" id="KW-1133">Transmembrane helix</keyword>
<feature type="transmembrane region" description="Helical" evidence="2">
    <location>
        <begin position="28"/>
        <end position="46"/>
    </location>
</feature>
<keyword evidence="2" id="KW-0812">Transmembrane</keyword>
<protein>
    <submittedName>
        <fullName evidence="3">Uncharacterized protein DUF4229</fullName>
    </submittedName>
</protein>
<dbReference type="Pfam" id="PF14012">
    <property type="entry name" value="DUF4229"/>
    <property type="match status" value="1"/>
</dbReference>
<organism evidence="3 4">
    <name type="scientific">Ornithinicoccus hortensis</name>
    <dbReference type="NCBI Taxonomy" id="82346"/>
    <lineage>
        <taxon>Bacteria</taxon>
        <taxon>Bacillati</taxon>
        <taxon>Actinomycetota</taxon>
        <taxon>Actinomycetes</taxon>
        <taxon>Micrococcales</taxon>
        <taxon>Intrasporangiaceae</taxon>
        <taxon>Ornithinicoccus</taxon>
    </lineage>
</organism>
<evidence type="ECO:0000313" key="4">
    <source>
        <dbReference type="Proteomes" id="UP000319516"/>
    </source>
</evidence>
<keyword evidence="4" id="KW-1185">Reference proteome</keyword>
<reference evidence="3 4" key="1">
    <citation type="submission" date="2019-06" db="EMBL/GenBank/DDBJ databases">
        <title>Sequencing the genomes of 1000 actinobacteria strains.</title>
        <authorList>
            <person name="Klenk H.-P."/>
        </authorList>
    </citation>
    <scope>NUCLEOTIDE SEQUENCE [LARGE SCALE GENOMIC DNA]</scope>
    <source>
        <strain evidence="3 4">DSM 12335</strain>
    </source>
</reference>
<accession>A0A542YVS6</accession>
<feature type="transmembrane region" description="Helical" evidence="2">
    <location>
        <begin position="5"/>
        <end position="22"/>
    </location>
</feature>
<evidence type="ECO:0000256" key="2">
    <source>
        <dbReference type="SAM" id="Phobius"/>
    </source>
</evidence>
<sequence>MVQYTIWRLLIFAVFLLGLLWLGVHEIWALIFAALFSMVTSFFLLARPREEMARQLEEKVARRRAEREQKLAGQRTDEDDEDAEAEGWDQGDR</sequence>
<comment type="caution">
    <text evidence="3">The sequence shown here is derived from an EMBL/GenBank/DDBJ whole genome shotgun (WGS) entry which is preliminary data.</text>
</comment>
<evidence type="ECO:0000256" key="1">
    <source>
        <dbReference type="SAM" id="MobiDB-lite"/>
    </source>
</evidence>
<dbReference type="RefSeq" id="WP_141786093.1">
    <property type="nucleotide sequence ID" value="NZ_BAAAIK010000001.1"/>
</dbReference>
<dbReference type="OrthoDB" id="4871758at2"/>
<feature type="compositionally biased region" description="Acidic residues" evidence="1">
    <location>
        <begin position="77"/>
        <end position="93"/>
    </location>
</feature>
<dbReference type="Proteomes" id="UP000319516">
    <property type="component" value="Unassembled WGS sequence"/>
</dbReference>
<dbReference type="InterPro" id="IPR025323">
    <property type="entry name" value="DUF4229"/>
</dbReference>
<feature type="region of interest" description="Disordered" evidence="1">
    <location>
        <begin position="65"/>
        <end position="93"/>
    </location>
</feature>
<dbReference type="AlphaFoldDB" id="A0A542YVS6"/>
<keyword evidence="2" id="KW-0472">Membrane</keyword>
<evidence type="ECO:0000313" key="3">
    <source>
        <dbReference type="EMBL" id="TQL52185.1"/>
    </source>
</evidence>
<dbReference type="EMBL" id="VFOP01000001">
    <property type="protein sequence ID" value="TQL52185.1"/>
    <property type="molecule type" value="Genomic_DNA"/>
</dbReference>
<gene>
    <name evidence="3" type="ORF">FB467_3364</name>
</gene>
<name>A0A542YVS6_9MICO</name>
<proteinExistence type="predicted"/>